<evidence type="ECO:0000313" key="1">
    <source>
        <dbReference type="EMBL" id="JAH02594.1"/>
    </source>
</evidence>
<name>A0A0E9PDI7_ANGAN</name>
<dbReference type="EMBL" id="GBXM01105983">
    <property type="protein sequence ID" value="JAH02594.1"/>
    <property type="molecule type" value="Transcribed_RNA"/>
</dbReference>
<accession>A0A0E9PDI7</accession>
<reference evidence="1" key="2">
    <citation type="journal article" date="2015" name="Fish Shellfish Immunol.">
        <title>Early steps in the European eel (Anguilla anguilla)-Vibrio vulnificus interaction in the gills: Role of the RtxA13 toxin.</title>
        <authorList>
            <person name="Callol A."/>
            <person name="Pajuelo D."/>
            <person name="Ebbesson L."/>
            <person name="Teles M."/>
            <person name="MacKenzie S."/>
            <person name="Amaro C."/>
        </authorList>
    </citation>
    <scope>NUCLEOTIDE SEQUENCE</scope>
</reference>
<proteinExistence type="predicted"/>
<sequence>MHTHLVHGFMTLRRLFYTNKYRVTHWFIPAHHQL</sequence>
<dbReference type="AlphaFoldDB" id="A0A0E9PDI7"/>
<organism evidence="1">
    <name type="scientific">Anguilla anguilla</name>
    <name type="common">European freshwater eel</name>
    <name type="synonym">Muraena anguilla</name>
    <dbReference type="NCBI Taxonomy" id="7936"/>
    <lineage>
        <taxon>Eukaryota</taxon>
        <taxon>Metazoa</taxon>
        <taxon>Chordata</taxon>
        <taxon>Craniata</taxon>
        <taxon>Vertebrata</taxon>
        <taxon>Euteleostomi</taxon>
        <taxon>Actinopterygii</taxon>
        <taxon>Neopterygii</taxon>
        <taxon>Teleostei</taxon>
        <taxon>Anguilliformes</taxon>
        <taxon>Anguillidae</taxon>
        <taxon>Anguilla</taxon>
    </lineage>
</organism>
<reference evidence="1" key="1">
    <citation type="submission" date="2014-11" db="EMBL/GenBank/DDBJ databases">
        <authorList>
            <person name="Amaro Gonzalez C."/>
        </authorList>
    </citation>
    <scope>NUCLEOTIDE SEQUENCE</scope>
</reference>
<dbReference type="EMBL" id="GBXM01107418">
    <property type="protein sequence ID" value="JAH01159.1"/>
    <property type="molecule type" value="Transcribed_RNA"/>
</dbReference>
<protein>
    <submittedName>
        <fullName evidence="1">Uncharacterized protein</fullName>
    </submittedName>
</protein>